<dbReference type="STRING" id="79604.AAY81_02415"/>
<evidence type="ECO:0000256" key="2">
    <source>
        <dbReference type="ARBA" id="ARBA00022630"/>
    </source>
</evidence>
<keyword evidence="5" id="KW-0732">Signal</keyword>
<dbReference type="InterPro" id="IPR006311">
    <property type="entry name" value="TAT_signal"/>
</dbReference>
<evidence type="ECO:0000259" key="6">
    <source>
        <dbReference type="Pfam" id="PF00890"/>
    </source>
</evidence>
<dbReference type="PROSITE" id="PS51257">
    <property type="entry name" value="PROKAR_LIPOPROTEIN"/>
    <property type="match status" value="1"/>
</dbReference>
<dbReference type="InterPro" id="IPR019546">
    <property type="entry name" value="TAT_signal_bac_arc"/>
</dbReference>
<dbReference type="EMBL" id="FOEC01000003">
    <property type="protein sequence ID" value="SEO66020.1"/>
    <property type="molecule type" value="Genomic_DNA"/>
</dbReference>
<keyword evidence="3" id="KW-0274">FAD</keyword>
<dbReference type="InterPro" id="IPR050315">
    <property type="entry name" value="FAD-oxidoreductase_2"/>
</dbReference>
<organism evidence="7 8">
    <name type="scientific">Denitrobacterium detoxificans</name>
    <dbReference type="NCBI Taxonomy" id="79604"/>
    <lineage>
        <taxon>Bacteria</taxon>
        <taxon>Bacillati</taxon>
        <taxon>Actinomycetota</taxon>
        <taxon>Coriobacteriia</taxon>
        <taxon>Eggerthellales</taxon>
        <taxon>Eggerthellaceae</taxon>
        <taxon>Denitrobacterium</taxon>
    </lineage>
</organism>
<dbReference type="SUPFAM" id="SSF56425">
    <property type="entry name" value="Succinate dehydrogenase/fumarate reductase flavoprotein, catalytic domain"/>
    <property type="match status" value="1"/>
</dbReference>
<dbReference type="SUPFAM" id="SSF51905">
    <property type="entry name" value="FAD/NAD(P)-binding domain"/>
    <property type="match status" value="1"/>
</dbReference>
<dbReference type="Proteomes" id="UP000182975">
    <property type="component" value="Unassembled WGS sequence"/>
</dbReference>
<dbReference type="Gene3D" id="3.50.50.60">
    <property type="entry name" value="FAD/NAD(P)-binding domain"/>
    <property type="match status" value="1"/>
</dbReference>
<evidence type="ECO:0000256" key="3">
    <source>
        <dbReference type="ARBA" id="ARBA00022827"/>
    </source>
</evidence>
<gene>
    <name evidence="7" type="ORF">SAMN02910314_00836</name>
</gene>
<evidence type="ECO:0000256" key="4">
    <source>
        <dbReference type="ARBA" id="ARBA00023002"/>
    </source>
</evidence>
<dbReference type="PATRIC" id="fig|79604.3.peg.488"/>
<evidence type="ECO:0000313" key="8">
    <source>
        <dbReference type="Proteomes" id="UP000182975"/>
    </source>
</evidence>
<dbReference type="PRINTS" id="PR00411">
    <property type="entry name" value="PNDRDTASEI"/>
</dbReference>
<evidence type="ECO:0000313" key="7">
    <source>
        <dbReference type="EMBL" id="SEO66020.1"/>
    </source>
</evidence>
<dbReference type="Gene3D" id="3.90.700.10">
    <property type="entry name" value="Succinate dehydrogenase/fumarate reductase flavoprotein, catalytic domain"/>
    <property type="match status" value="1"/>
</dbReference>
<dbReference type="PANTHER" id="PTHR43400:SF10">
    <property type="entry name" value="3-OXOSTEROID 1-DEHYDROGENASE"/>
    <property type="match status" value="1"/>
</dbReference>
<dbReference type="InterPro" id="IPR036188">
    <property type="entry name" value="FAD/NAD-bd_sf"/>
</dbReference>
<feature type="domain" description="FAD-dependent oxidoreductase 2 FAD-binding" evidence="6">
    <location>
        <begin position="79"/>
        <end position="546"/>
    </location>
</feature>
<comment type="cofactor">
    <cofactor evidence="1">
        <name>FAD</name>
        <dbReference type="ChEBI" id="CHEBI:57692"/>
    </cofactor>
</comment>
<dbReference type="Pfam" id="PF00890">
    <property type="entry name" value="FAD_binding_2"/>
    <property type="match status" value="1"/>
</dbReference>
<name>A0A172RWT6_9ACTN</name>
<dbReference type="GO" id="GO:0008202">
    <property type="term" value="P:steroid metabolic process"/>
    <property type="evidence" value="ECO:0007669"/>
    <property type="project" value="UniProtKB-ARBA"/>
</dbReference>
<dbReference type="InterPro" id="IPR003953">
    <property type="entry name" value="FAD-dep_OxRdtase_2_FAD-bd"/>
</dbReference>
<keyword evidence="8" id="KW-1185">Reference proteome</keyword>
<sequence>MEQISRRGFLTGAAAAMGAAAAAGAGLAGCSSPNAGGKSSGSAAAESMTADSAKKVKWSFEIAPDMPADSEISQTYTADVVVVGSGVSGMCCAVSAAESGCDTIVVTAGTKAVGRGGSNQAIGSKYQKQMGIEDSPELRREQTMIEQLAATMFCDMRKWARWEANSGAFMDWMIDKMAAKGLSCSLEPAYYDPDGVMSSPAASHNFFNADQPIGVFYGAPLIAQAYADTFTDDLGGKIYFQHKAYCLVRENDNKGRVSAVIAKDSSGNFVKFEAKKAVVLATGDFSKNEDMMARYCPWQYEKMKDQLMFGEPDYDVEMNYSGLMDGIGQRMGLWVGAAWQRTFPNPCAINSAGLGPALCVVDNFRGINLASDGKRFMNENTNFAYCAYAKMQLPDQTAYGIWDTAYAYTQEEWEGLGYTVGEANGIPKSTPEQMIAMWDKNVESGSYVKADTIDELLAKLDGLDAAEAKKSIEAYNKYAAQGLDEEYHVNPELLHPIATGPFYGSKTVGATFLSTMGGLRTNADLQVCEEDDTPIQGLYNVGSMIGDFYANSYNFGFPGQNLGAACGCFPWLLGRDLAKL</sequence>
<dbReference type="InterPro" id="IPR027477">
    <property type="entry name" value="Succ_DH/fumarate_Rdtase_cat_sf"/>
</dbReference>
<keyword evidence="4" id="KW-0560">Oxidoreductase</keyword>
<dbReference type="NCBIfam" id="TIGR01409">
    <property type="entry name" value="TAT_signal_seq"/>
    <property type="match status" value="1"/>
</dbReference>
<dbReference type="PROSITE" id="PS51318">
    <property type="entry name" value="TAT"/>
    <property type="match status" value="1"/>
</dbReference>
<dbReference type="AlphaFoldDB" id="A0A172RWT6"/>
<protein>
    <submittedName>
        <fullName evidence="7">Tat (Twin-arginine translocation) pathway signal sequence</fullName>
    </submittedName>
</protein>
<accession>A0A172RWT6</accession>
<dbReference type="RefSeq" id="WP_066660951.1">
    <property type="nucleotide sequence ID" value="NZ_CP011402.1"/>
</dbReference>
<feature type="chain" id="PRO_5039515729" evidence="5">
    <location>
        <begin position="26"/>
        <end position="580"/>
    </location>
</feature>
<dbReference type="OrthoDB" id="3169790at2"/>
<evidence type="ECO:0000256" key="5">
    <source>
        <dbReference type="SAM" id="SignalP"/>
    </source>
</evidence>
<keyword evidence="2" id="KW-0285">Flavoprotein</keyword>
<proteinExistence type="predicted"/>
<dbReference type="GO" id="GO:0033765">
    <property type="term" value="F:steroid dehydrogenase activity, acting on the CH-CH group of donors"/>
    <property type="evidence" value="ECO:0007669"/>
    <property type="project" value="UniProtKB-ARBA"/>
</dbReference>
<dbReference type="PANTHER" id="PTHR43400">
    <property type="entry name" value="FUMARATE REDUCTASE"/>
    <property type="match status" value="1"/>
</dbReference>
<reference evidence="8" key="1">
    <citation type="submission" date="2016-10" db="EMBL/GenBank/DDBJ databases">
        <authorList>
            <person name="Varghese N."/>
        </authorList>
    </citation>
    <scope>NUCLEOTIDE SEQUENCE [LARGE SCALE GENOMIC DNA]</scope>
    <source>
        <strain evidence="8">DSM 21843</strain>
    </source>
</reference>
<feature type="signal peptide" evidence="5">
    <location>
        <begin position="1"/>
        <end position="25"/>
    </location>
</feature>
<evidence type="ECO:0000256" key="1">
    <source>
        <dbReference type="ARBA" id="ARBA00001974"/>
    </source>
</evidence>
<dbReference type="KEGG" id="ddt:AAY81_02415"/>